<gene>
    <name evidence="1" type="ORF">K3F53_16930</name>
    <name evidence="2" type="ORF">SAMN04489735_10432</name>
</gene>
<protein>
    <submittedName>
        <fullName evidence="2">Uncharacterized protein</fullName>
    </submittedName>
</protein>
<dbReference type="InterPro" id="IPR040547">
    <property type="entry name" value="CdiI"/>
</dbReference>
<evidence type="ECO:0000313" key="3">
    <source>
        <dbReference type="Proteomes" id="UP000198956"/>
    </source>
</evidence>
<dbReference type="EMBL" id="FNDE01000043">
    <property type="protein sequence ID" value="SDH68225.1"/>
    <property type="molecule type" value="Genomic_DNA"/>
</dbReference>
<dbReference type="AlphaFoldDB" id="A0A1G8EED0"/>
<dbReference type="Pfam" id="PF18616">
    <property type="entry name" value="CdiI_3"/>
    <property type="match status" value="1"/>
</dbReference>
<dbReference type="Proteomes" id="UP000826616">
    <property type="component" value="Chromosome"/>
</dbReference>
<keyword evidence="4" id="KW-1185">Reference proteome</keyword>
<dbReference type="RefSeq" id="WP_057897507.1">
    <property type="nucleotide sequence ID" value="NZ_CP080764.1"/>
</dbReference>
<dbReference type="GeneID" id="97143068"/>
<organism evidence="2 3">
    <name type="scientific">Aneurinibacillus thermoaerophilus</name>
    <dbReference type="NCBI Taxonomy" id="143495"/>
    <lineage>
        <taxon>Bacteria</taxon>
        <taxon>Bacillati</taxon>
        <taxon>Bacillota</taxon>
        <taxon>Bacilli</taxon>
        <taxon>Bacillales</taxon>
        <taxon>Paenibacillaceae</taxon>
        <taxon>Aneurinibacillus group</taxon>
        <taxon>Aneurinibacillus</taxon>
    </lineage>
</organism>
<sequence>MKTIKDIYNISQGELKAKYALDIWYNTLIEKTVTEIDITDICRMLRQEIFIELAIERALEYLKQNPLIGDVYDGQLLELLSSVDVIKLKKYKKSIKELLFDIKTRLDINDFFSQEDYIEYVDLLEKFLDKLDSR</sequence>
<evidence type="ECO:0000313" key="2">
    <source>
        <dbReference type="EMBL" id="SDH68225.1"/>
    </source>
</evidence>
<dbReference type="Proteomes" id="UP000198956">
    <property type="component" value="Unassembled WGS sequence"/>
</dbReference>
<reference evidence="1 4" key="2">
    <citation type="submission" date="2021-08" db="EMBL/GenBank/DDBJ databases">
        <title>Complete genome sequence of the strain Aneurinibacillus thermoaerophilus CCM 8960.</title>
        <authorList>
            <person name="Musilova J."/>
            <person name="Kourilova X."/>
            <person name="Pernicova I."/>
            <person name="Bezdicek M."/>
            <person name="Lengerova M."/>
            <person name="Obruca S."/>
            <person name="Sedlar K."/>
        </authorList>
    </citation>
    <scope>NUCLEOTIDE SEQUENCE [LARGE SCALE GENOMIC DNA]</scope>
    <source>
        <strain evidence="1 4">CCM 8960</strain>
    </source>
</reference>
<dbReference type="CDD" id="cd20691">
    <property type="entry name" value="CdiI_EC536-like"/>
    <property type="match status" value="1"/>
</dbReference>
<accession>A0A1G8EED0</accession>
<proteinExistence type="predicted"/>
<dbReference type="EMBL" id="CP080764">
    <property type="protein sequence ID" value="QYY42501.1"/>
    <property type="molecule type" value="Genomic_DNA"/>
</dbReference>
<evidence type="ECO:0000313" key="1">
    <source>
        <dbReference type="EMBL" id="QYY42501.1"/>
    </source>
</evidence>
<dbReference type="OrthoDB" id="1821096at2"/>
<evidence type="ECO:0000313" key="4">
    <source>
        <dbReference type="Proteomes" id="UP000826616"/>
    </source>
</evidence>
<name>A0A1G8EED0_ANETH</name>
<reference evidence="2 3" key="1">
    <citation type="submission" date="2016-10" db="EMBL/GenBank/DDBJ databases">
        <authorList>
            <person name="de Groot N.N."/>
        </authorList>
    </citation>
    <scope>NUCLEOTIDE SEQUENCE [LARGE SCALE GENOMIC DNA]</scope>
    <source>
        <strain evidence="2 3">L 420-91</strain>
    </source>
</reference>